<keyword evidence="3" id="KW-1185">Reference proteome</keyword>
<sequence>MVDLLPKFKLTPRSDSSRTSGQPKSSLQWHENGKNGSDARAPYPDICAAPEQASLDLSLFGQDWTSFRKSDAEGSLGSEPKTSIIDRINIGPSFFKWICTVDLLS</sequence>
<reference evidence="2" key="1">
    <citation type="journal article" date="2019" name="Environ. Microbiol.">
        <title>Fungal ecological strategies reflected in gene transcription - a case study of two litter decomposers.</title>
        <authorList>
            <person name="Barbi F."/>
            <person name="Kohler A."/>
            <person name="Barry K."/>
            <person name="Baskaran P."/>
            <person name="Daum C."/>
            <person name="Fauchery L."/>
            <person name="Ihrmark K."/>
            <person name="Kuo A."/>
            <person name="LaButti K."/>
            <person name="Lipzen A."/>
            <person name="Morin E."/>
            <person name="Grigoriev I.V."/>
            <person name="Henrissat B."/>
            <person name="Lindahl B."/>
            <person name="Martin F."/>
        </authorList>
    </citation>
    <scope>NUCLEOTIDE SEQUENCE</scope>
    <source>
        <strain evidence="2">JB14</strain>
    </source>
</reference>
<accession>A0A6A4I947</accession>
<dbReference type="EMBL" id="ML769411">
    <property type="protein sequence ID" value="KAE9405215.1"/>
    <property type="molecule type" value="Genomic_DNA"/>
</dbReference>
<evidence type="ECO:0000313" key="3">
    <source>
        <dbReference type="Proteomes" id="UP000799118"/>
    </source>
</evidence>
<dbReference type="Proteomes" id="UP000799118">
    <property type="component" value="Unassembled WGS sequence"/>
</dbReference>
<gene>
    <name evidence="2" type="ORF">BT96DRAFT_935173</name>
</gene>
<protein>
    <submittedName>
        <fullName evidence="2">Uncharacterized protein</fullName>
    </submittedName>
</protein>
<evidence type="ECO:0000256" key="1">
    <source>
        <dbReference type="SAM" id="MobiDB-lite"/>
    </source>
</evidence>
<feature type="region of interest" description="Disordered" evidence="1">
    <location>
        <begin position="1"/>
        <end position="43"/>
    </location>
</feature>
<evidence type="ECO:0000313" key="2">
    <source>
        <dbReference type="EMBL" id="KAE9405215.1"/>
    </source>
</evidence>
<proteinExistence type="predicted"/>
<organism evidence="2 3">
    <name type="scientific">Gymnopus androsaceus JB14</name>
    <dbReference type="NCBI Taxonomy" id="1447944"/>
    <lineage>
        <taxon>Eukaryota</taxon>
        <taxon>Fungi</taxon>
        <taxon>Dikarya</taxon>
        <taxon>Basidiomycota</taxon>
        <taxon>Agaricomycotina</taxon>
        <taxon>Agaricomycetes</taxon>
        <taxon>Agaricomycetidae</taxon>
        <taxon>Agaricales</taxon>
        <taxon>Marasmiineae</taxon>
        <taxon>Omphalotaceae</taxon>
        <taxon>Gymnopus</taxon>
    </lineage>
</organism>
<name>A0A6A4I947_9AGAR</name>
<dbReference type="AlphaFoldDB" id="A0A6A4I947"/>
<feature type="compositionally biased region" description="Polar residues" evidence="1">
    <location>
        <begin position="13"/>
        <end position="29"/>
    </location>
</feature>